<dbReference type="Proteomes" id="UP000010796">
    <property type="component" value="Chromosome"/>
</dbReference>
<dbReference type="KEGG" id="evi:Echvi_1128"/>
<name>L0FU15_ECHVK</name>
<evidence type="ECO:0008006" key="4">
    <source>
        <dbReference type="Google" id="ProtNLM"/>
    </source>
</evidence>
<keyword evidence="1" id="KW-0732">Signal</keyword>
<dbReference type="eggNOG" id="COG2755">
    <property type="taxonomic scope" value="Bacteria"/>
</dbReference>
<evidence type="ECO:0000313" key="2">
    <source>
        <dbReference type="EMBL" id="AGA77399.1"/>
    </source>
</evidence>
<feature type="chain" id="PRO_5003941892" description="SGNH hydrolase-type esterase domain-containing protein" evidence="1">
    <location>
        <begin position="19"/>
        <end position="228"/>
    </location>
</feature>
<dbReference type="PROSITE" id="PS51257">
    <property type="entry name" value="PROKAR_LIPOPROTEIN"/>
    <property type="match status" value="1"/>
</dbReference>
<gene>
    <name evidence="2" type="ordered locus">Echvi_1128</name>
</gene>
<dbReference type="SUPFAM" id="SSF52266">
    <property type="entry name" value="SGNH hydrolase"/>
    <property type="match status" value="1"/>
</dbReference>
<accession>L0FU15</accession>
<reference evidence="3" key="1">
    <citation type="submission" date="2012-02" db="EMBL/GenBank/DDBJ databases">
        <title>The complete genome of Echinicola vietnamensis DSM 17526.</title>
        <authorList>
            <person name="Lucas S."/>
            <person name="Copeland A."/>
            <person name="Lapidus A."/>
            <person name="Glavina del Rio T."/>
            <person name="Dalin E."/>
            <person name="Tice H."/>
            <person name="Bruce D."/>
            <person name="Goodwin L."/>
            <person name="Pitluck S."/>
            <person name="Peters L."/>
            <person name="Ovchinnikova G."/>
            <person name="Teshima H."/>
            <person name="Kyrpides N."/>
            <person name="Mavromatis K."/>
            <person name="Ivanova N."/>
            <person name="Brettin T."/>
            <person name="Detter J.C."/>
            <person name="Han C."/>
            <person name="Larimer F."/>
            <person name="Land M."/>
            <person name="Hauser L."/>
            <person name="Markowitz V."/>
            <person name="Cheng J.-F."/>
            <person name="Hugenholtz P."/>
            <person name="Woyke T."/>
            <person name="Wu D."/>
            <person name="Brambilla E."/>
            <person name="Klenk H.-P."/>
            <person name="Eisen J.A."/>
        </authorList>
    </citation>
    <scope>NUCLEOTIDE SEQUENCE [LARGE SCALE GENOMIC DNA]</scope>
    <source>
        <strain evidence="3">DSM 17526 / LMG 23754 / KMM 6221</strain>
    </source>
</reference>
<dbReference type="GO" id="GO:0016788">
    <property type="term" value="F:hydrolase activity, acting on ester bonds"/>
    <property type="evidence" value="ECO:0007669"/>
    <property type="project" value="UniProtKB-ARBA"/>
</dbReference>
<proteinExistence type="predicted"/>
<dbReference type="EMBL" id="CP003346">
    <property type="protein sequence ID" value="AGA77399.1"/>
    <property type="molecule type" value="Genomic_DNA"/>
</dbReference>
<dbReference type="HOGENOM" id="CLU_090960_0_0_10"/>
<keyword evidence="3" id="KW-1185">Reference proteome</keyword>
<evidence type="ECO:0000256" key="1">
    <source>
        <dbReference type="SAM" id="SignalP"/>
    </source>
</evidence>
<evidence type="ECO:0000313" key="3">
    <source>
        <dbReference type="Proteomes" id="UP000010796"/>
    </source>
</evidence>
<organism evidence="2 3">
    <name type="scientific">Echinicola vietnamensis (strain DSM 17526 / LMG 23754 / KMM 6221)</name>
    <dbReference type="NCBI Taxonomy" id="926556"/>
    <lineage>
        <taxon>Bacteria</taxon>
        <taxon>Pseudomonadati</taxon>
        <taxon>Bacteroidota</taxon>
        <taxon>Cytophagia</taxon>
        <taxon>Cytophagales</taxon>
        <taxon>Cyclobacteriaceae</taxon>
        <taxon>Echinicola</taxon>
    </lineage>
</organism>
<dbReference type="InterPro" id="IPR036514">
    <property type="entry name" value="SGNH_hydro_sf"/>
</dbReference>
<dbReference type="Gene3D" id="3.40.50.1110">
    <property type="entry name" value="SGNH hydrolase"/>
    <property type="match status" value="1"/>
</dbReference>
<feature type="signal peptide" evidence="1">
    <location>
        <begin position="1"/>
        <end position="18"/>
    </location>
</feature>
<dbReference type="AlphaFoldDB" id="L0FU15"/>
<dbReference type="RefSeq" id="WP_015264963.1">
    <property type="nucleotide sequence ID" value="NC_019904.1"/>
</dbReference>
<dbReference type="OrthoDB" id="1091634at2"/>
<protein>
    <recommendedName>
        <fullName evidence="4">SGNH hydrolase-type esterase domain-containing protein</fullName>
    </recommendedName>
</protein>
<sequence>MKRSFSSLLLLFCGSAMMLFGLTGCDDPAPKQKLVDKVLVIGNSITYHPPAPDIGWNNGWGMAASRPENDYFSILYNSLKSYNPDIEAIRENVYPFEVNFSTLDVEQYAALKAFDPELVIVRLGENVKTDQVKEHNFGEALIHFVDYLKKDEASKVVVTTTFWVNPVMNAQLKWAAEREGWTLIDITHLSEHDQNMALGEYEDQGVARHPSDRGMAEIARLIREGLPL</sequence>
<dbReference type="STRING" id="926556.Echvi_1128"/>
<dbReference type="CDD" id="cd00229">
    <property type="entry name" value="SGNH_hydrolase"/>
    <property type="match status" value="1"/>
</dbReference>